<feature type="transmembrane region" description="Helical" evidence="7">
    <location>
        <begin position="219"/>
        <end position="239"/>
    </location>
</feature>
<feature type="domain" description="Cytochrome b561" evidence="9">
    <location>
        <begin position="73"/>
        <end position="208"/>
    </location>
</feature>
<dbReference type="CDD" id="cd08760">
    <property type="entry name" value="Cyt_b561_FRRS1_like"/>
    <property type="match status" value="1"/>
</dbReference>
<keyword evidence="8" id="KW-0732">Signal</keyword>
<gene>
    <name evidence="10" type="ORF">QBC40DRAFT_282304</name>
</gene>
<evidence type="ECO:0000256" key="8">
    <source>
        <dbReference type="SAM" id="SignalP"/>
    </source>
</evidence>
<feature type="signal peptide" evidence="8">
    <location>
        <begin position="1"/>
        <end position="26"/>
    </location>
</feature>
<evidence type="ECO:0000256" key="2">
    <source>
        <dbReference type="ARBA" id="ARBA00022448"/>
    </source>
</evidence>
<sequence length="265" mass="28859">MSRIPNMHPKTLWLWVATLAATTVRAQNYYGGNPSGNNGDGSNGSGSSGSNSFGNFNNGAGFDIDAAMRARAIHGILAAVSMAILFPSGSILMRVIPGRFAIWAHGIAQAVALVVYIAAVGLGLHLVREVSGARFNSNGGDMFSDPDRSYHPIIGIVVLVCLLLQPLFGFIHHAKFKRLQTRQMWSYLHLFNGRIFITLGMANGGLGLWMAGASKELKTAYVAVAAVMWVLWMLSAAYGEWRRWKANRLGYPPRNKKLHDGEVPF</sequence>
<evidence type="ECO:0000313" key="11">
    <source>
        <dbReference type="Proteomes" id="UP001303160"/>
    </source>
</evidence>
<feature type="transmembrane region" description="Helical" evidence="7">
    <location>
        <begin position="191"/>
        <end position="213"/>
    </location>
</feature>
<evidence type="ECO:0000256" key="1">
    <source>
        <dbReference type="ARBA" id="ARBA00004370"/>
    </source>
</evidence>
<keyword evidence="6 7" id="KW-0472">Membrane</keyword>
<comment type="subcellular location">
    <subcellularLocation>
        <location evidence="1">Membrane</location>
    </subcellularLocation>
</comment>
<evidence type="ECO:0000256" key="4">
    <source>
        <dbReference type="ARBA" id="ARBA00022982"/>
    </source>
</evidence>
<evidence type="ECO:0000256" key="3">
    <source>
        <dbReference type="ARBA" id="ARBA00022692"/>
    </source>
</evidence>
<comment type="caution">
    <text evidence="10">The sequence shown here is derived from an EMBL/GenBank/DDBJ whole genome shotgun (WGS) entry which is preliminary data.</text>
</comment>
<dbReference type="EMBL" id="MU863934">
    <property type="protein sequence ID" value="KAK4199327.1"/>
    <property type="molecule type" value="Genomic_DNA"/>
</dbReference>
<dbReference type="SMART" id="SM00665">
    <property type="entry name" value="B561"/>
    <property type="match status" value="1"/>
</dbReference>
<evidence type="ECO:0000256" key="7">
    <source>
        <dbReference type="SAM" id="Phobius"/>
    </source>
</evidence>
<feature type="transmembrane region" description="Helical" evidence="7">
    <location>
        <begin position="72"/>
        <end position="93"/>
    </location>
</feature>
<feature type="chain" id="PRO_5042964172" description="Cytochrome b561 domain-containing protein" evidence="8">
    <location>
        <begin position="27"/>
        <end position="265"/>
    </location>
</feature>
<reference evidence="10" key="1">
    <citation type="journal article" date="2023" name="Mol. Phylogenet. Evol.">
        <title>Genome-scale phylogeny and comparative genomics of the fungal order Sordariales.</title>
        <authorList>
            <person name="Hensen N."/>
            <person name="Bonometti L."/>
            <person name="Westerberg I."/>
            <person name="Brannstrom I.O."/>
            <person name="Guillou S."/>
            <person name="Cros-Aarteil S."/>
            <person name="Calhoun S."/>
            <person name="Haridas S."/>
            <person name="Kuo A."/>
            <person name="Mondo S."/>
            <person name="Pangilinan J."/>
            <person name="Riley R."/>
            <person name="LaButti K."/>
            <person name="Andreopoulos B."/>
            <person name="Lipzen A."/>
            <person name="Chen C."/>
            <person name="Yan M."/>
            <person name="Daum C."/>
            <person name="Ng V."/>
            <person name="Clum A."/>
            <person name="Steindorff A."/>
            <person name="Ohm R.A."/>
            <person name="Martin F."/>
            <person name="Silar P."/>
            <person name="Natvig D.O."/>
            <person name="Lalanne C."/>
            <person name="Gautier V."/>
            <person name="Ament-Velasquez S.L."/>
            <person name="Kruys A."/>
            <person name="Hutchinson M.I."/>
            <person name="Powell A.J."/>
            <person name="Barry K."/>
            <person name="Miller A.N."/>
            <person name="Grigoriev I.V."/>
            <person name="Debuchy R."/>
            <person name="Gladieux P."/>
            <person name="Hiltunen Thoren M."/>
            <person name="Johannesson H."/>
        </authorList>
    </citation>
    <scope>NUCLEOTIDE SEQUENCE</scope>
    <source>
        <strain evidence="10">CBS 315.58</strain>
    </source>
</reference>
<feature type="transmembrane region" description="Helical" evidence="7">
    <location>
        <begin position="100"/>
        <end position="127"/>
    </location>
</feature>
<dbReference type="Proteomes" id="UP001303160">
    <property type="component" value="Unassembled WGS sequence"/>
</dbReference>
<dbReference type="InterPro" id="IPR006593">
    <property type="entry name" value="Cyt_b561/ferric_Rdtase_TM"/>
</dbReference>
<evidence type="ECO:0000313" key="10">
    <source>
        <dbReference type="EMBL" id="KAK4199327.1"/>
    </source>
</evidence>
<name>A0AAN7AUQ5_9PEZI</name>
<accession>A0AAN7AUQ5</accession>
<dbReference type="AlphaFoldDB" id="A0AAN7AUQ5"/>
<dbReference type="PANTHER" id="PTHR47797">
    <property type="entry name" value="DEHYDROGENASE, PUTATIVE (AFU_ORTHOLOGUE AFUA_8G05805)-RELATED"/>
    <property type="match status" value="1"/>
</dbReference>
<evidence type="ECO:0000256" key="6">
    <source>
        <dbReference type="ARBA" id="ARBA00023136"/>
    </source>
</evidence>
<proteinExistence type="predicted"/>
<evidence type="ECO:0000259" key="9">
    <source>
        <dbReference type="SMART" id="SM00665"/>
    </source>
</evidence>
<keyword evidence="2" id="KW-0813">Transport</keyword>
<dbReference type="PANTHER" id="PTHR47797:SF1">
    <property type="entry name" value="CYTOCHROME B561 DOMAIN-CONTAINING PROTEIN-RELATED"/>
    <property type="match status" value="1"/>
</dbReference>
<keyword evidence="5 7" id="KW-1133">Transmembrane helix</keyword>
<reference evidence="10" key="2">
    <citation type="submission" date="2023-05" db="EMBL/GenBank/DDBJ databases">
        <authorList>
            <consortium name="Lawrence Berkeley National Laboratory"/>
            <person name="Steindorff A."/>
            <person name="Hensen N."/>
            <person name="Bonometti L."/>
            <person name="Westerberg I."/>
            <person name="Brannstrom I.O."/>
            <person name="Guillou S."/>
            <person name="Cros-Aarteil S."/>
            <person name="Calhoun S."/>
            <person name="Haridas S."/>
            <person name="Kuo A."/>
            <person name="Mondo S."/>
            <person name="Pangilinan J."/>
            <person name="Riley R."/>
            <person name="Labutti K."/>
            <person name="Andreopoulos B."/>
            <person name="Lipzen A."/>
            <person name="Chen C."/>
            <person name="Yanf M."/>
            <person name="Daum C."/>
            <person name="Ng V."/>
            <person name="Clum A."/>
            <person name="Ohm R."/>
            <person name="Martin F."/>
            <person name="Silar P."/>
            <person name="Natvig D."/>
            <person name="Lalanne C."/>
            <person name="Gautier V."/>
            <person name="Ament-Velasquez S.L."/>
            <person name="Kruys A."/>
            <person name="Hutchinson M.I."/>
            <person name="Powell A.J."/>
            <person name="Barry K."/>
            <person name="Miller A.N."/>
            <person name="Grigoriev I.V."/>
            <person name="Debuchy R."/>
            <person name="Gladieux P."/>
            <person name="Thoren M.H."/>
            <person name="Johannesson H."/>
        </authorList>
    </citation>
    <scope>NUCLEOTIDE SEQUENCE</scope>
    <source>
        <strain evidence="10">CBS 315.58</strain>
    </source>
</reference>
<dbReference type="GO" id="GO:0016020">
    <property type="term" value="C:membrane"/>
    <property type="evidence" value="ECO:0007669"/>
    <property type="project" value="UniProtKB-SubCell"/>
</dbReference>
<protein>
    <recommendedName>
        <fullName evidence="9">Cytochrome b561 domain-containing protein</fullName>
    </recommendedName>
</protein>
<dbReference type="Gene3D" id="1.20.120.1770">
    <property type="match status" value="1"/>
</dbReference>
<keyword evidence="11" id="KW-1185">Reference proteome</keyword>
<keyword evidence="4" id="KW-0249">Electron transport</keyword>
<organism evidence="10 11">
    <name type="scientific">Triangularia verruculosa</name>
    <dbReference type="NCBI Taxonomy" id="2587418"/>
    <lineage>
        <taxon>Eukaryota</taxon>
        <taxon>Fungi</taxon>
        <taxon>Dikarya</taxon>
        <taxon>Ascomycota</taxon>
        <taxon>Pezizomycotina</taxon>
        <taxon>Sordariomycetes</taxon>
        <taxon>Sordariomycetidae</taxon>
        <taxon>Sordariales</taxon>
        <taxon>Podosporaceae</taxon>
        <taxon>Triangularia</taxon>
    </lineage>
</organism>
<feature type="transmembrane region" description="Helical" evidence="7">
    <location>
        <begin position="150"/>
        <end position="171"/>
    </location>
</feature>
<evidence type="ECO:0000256" key="5">
    <source>
        <dbReference type="ARBA" id="ARBA00022989"/>
    </source>
</evidence>
<keyword evidence="3 7" id="KW-0812">Transmembrane</keyword>